<dbReference type="PANTHER" id="PTHR45348:SF6">
    <property type="entry name" value="TRANS-ENOYL REDUCTASE APDC"/>
    <property type="match status" value="1"/>
</dbReference>
<name>A0A5N7BNX4_9EURO</name>
<evidence type="ECO:0000256" key="3">
    <source>
        <dbReference type="ARBA" id="ARBA00023002"/>
    </source>
</evidence>
<gene>
    <name evidence="4" type="ORF">BDV26DRAFT_251815</name>
</gene>
<keyword evidence="2" id="KW-0521">NADP</keyword>
<sequence>MAVYSQWNLRLPYPTHPVSGRRIAPADALAEDTVSHARNVQQLSRSSARAPAPPETSPYVLVYGGSTACGAIALQMIRKSGFIPVCTCSPHNFAMVKELGAEEAFDYHSPTCGDDIRRYTSDTLAYTFDCITDLGSMRICYTAMGRAGGQYMGLDPIPLRGHTRRNIKPDYVLIYTMFGKEVQSPRPFGRPARPKDRAFAEGWYRSTQVLVDTPGEVRPHPLDPSSDDLEGVVKGLDRMRKGDISGVKLVYELTR</sequence>
<dbReference type="Proteomes" id="UP000326198">
    <property type="component" value="Unassembled WGS sequence"/>
</dbReference>
<evidence type="ECO:0008006" key="6">
    <source>
        <dbReference type="Google" id="ProtNLM"/>
    </source>
</evidence>
<protein>
    <recommendedName>
        <fullName evidence="6">Alcohol dehydrogenase-like C-terminal domain-containing protein</fullName>
    </recommendedName>
</protein>
<dbReference type="GO" id="GO:0016651">
    <property type="term" value="F:oxidoreductase activity, acting on NAD(P)H"/>
    <property type="evidence" value="ECO:0007669"/>
    <property type="project" value="InterPro"/>
</dbReference>
<evidence type="ECO:0000313" key="4">
    <source>
        <dbReference type="EMBL" id="KAE8383480.1"/>
    </source>
</evidence>
<dbReference type="InterPro" id="IPR047122">
    <property type="entry name" value="Trans-enoyl_RdTase-like"/>
</dbReference>
<evidence type="ECO:0000256" key="2">
    <source>
        <dbReference type="ARBA" id="ARBA00022857"/>
    </source>
</evidence>
<keyword evidence="3" id="KW-0560">Oxidoreductase</keyword>
<dbReference type="EMBL" id="ML736155">
    <property type="protein sequence ID" value="KAE8383480.1"/>
    <property type="molecule type" value="Genomic_DNA"/>
</dbReference>
<organism evidence="4 5">
    <name type="scientific">Aspergillus bertholletiae</name>
    <dbReference type="NCBI Taxonomy" id="1226010"/>
    <lineage>
        <taxon>Eukaryota</taxon>
        <taxon>Fungi</taxon>
        <taxon>Dikarya</taxon>
        <taxon>Ascomycota</taxon>
        <taxon>Pezizomycotina</taxon>
        <taxon>Eurotiomycetes</taxon>
        <taxon>Eurotiomycetidae</taxon>
        <taxon>Eurotiales</taxon>
        <taxon>Aspergillaceae</taxon>
        <taxon>Aspergillus</taxon>
        <taxon>Aspergillus subgen. Circumdati</taxon>
    </lineage>
</organism>
<keyword evidence="5" id="KW-1185">Reference proteome</keyword>
<dbReference type="GO" id="GO:0000166">
    <property type="term" value="F:nucleotide binding"/>
    <property type="evidence" value="ECO:0007669"/>
    <property type="project" value="UniProtKB-KW"/>
</dbReference>
<dbReference type="SUPFAM" id="SSF51735">
    <property type="entry name" value="NAD(P)-binding Rossmann-fold domains"/>
    <property type="match status" value="1"/>
</dbReference>
<dbReference type="AlphaFoldDB" id="A0A5N7BNX4"/>
<keyword evidence="1" id="KW-0547">Nucleotide-binding</keyword>
<dbReference type="Gene3D" id="3.40.50.720">
    <property type="entry name" value="NAD(P)-binding Rossmann-like Domain"/>
    <property type="match status" value="1"/>
</dbReference>
<dbReference type="OrthoDB" id="48317at2759"/>
<dbReference type="InterPro" id="IPR036291">
    <property type="entry name" value="NAD(P)-bd_dom_sf"/>
</dbReference>
<dbReference type="PANTHER" id="PTHR45348">
    <property type="entry name" value="HYPOTHETICAL OXIDOREDUCTASE (EUROFUNG)"/>
    <property type="match status" value="1"/>
</dbReference>
<accession>A0A5N7BNX4</accession>
<reference evidence="4 5" key="1">
    <citation type="submission" date="2019-04" db="EMBL/GenBank/DDBJ databases">
        <title>Friends and foes A comparative genomics studyof 23 Aspergillus species from section Flavi.</title>
        <authorList>
            <consortium name="DOE Joint Genome Institute"/>
            <person name="Kjaerbolling I."/>
            <person name="Vesth T."/>
            <person name="Frisvad J.C."/>
            <person name="Nybo J.L."/>
            <person name="Theobald S."/>
            <person name="Kildgaard S."/>
            <person name="Isbrandt T."/>
            <person name="Kuo A."/>
            <person name="Sato A."/>
            <person name="Lyhne E.K."/>
            <person name="Kogle M.E."/>
            <person name="Wiebenga A."/>
            <person name="Kun R.S."/>
            <person name="Lubbers R.J."/>
            <person name="Makela M.R."/>
            <person name="Barry K."/>
            <person name="Chovatia M."/>
            <person name="Clum A."/>
            <person name="Daum C."/>
            <person name="Haridas S."/>
            <person name="He G."/>
            <person name="LaButti K."/>
            <person name="Lipzen A."/>
            <person name="Mondo S."/>
            <person name="Riley R."/>
            <person name="Salamov A."/>
            <person name="Simmons B.A."/>
            <person name="Magnuson J.K."/>
            <person name="Henrissat B."/>
            <person name="Mortensen U.H."/>
            <person name="Larsen T.O."/>
            <person name="Devries R.P."/>
            <person name="Grigoriev I.V."/>
            <person name="Machida M."/>
            <person name="Baker S.E."/>
            <person name="Andersen M.R."/>
        </authorList>
    </citation>
    <scope>NUCLEOTIDE SEQUENCE [LARGE SCALE GENOMIC DNA]</scope>
    <source>
        <strain evidence="4 5">IBT 29228</strain>
    </source>
</reference>
<evidence type="ECO:0000313" key="5">
    <source>
        <dbReference type="Proteomes" id="UP000326198"/>
    </source>
</evidence>
<proteinExistence type="predicted"/>
<evidence type="ECO:0000256" key="1">
    <source>
        <dbReference type="ARBA" id="ARBA00022741"/>
    </source>
</evidence>
<dbReference type="Gene3D" id="3.90.180.10">
    <property type="entry name" value="Medium-chain alcohol dehydrogenases, catalytic domain"/>
    <property type="match status" value="1"/>
</dbReference>
<dbReference type="CDD" id="cd08249">
    <property type="entry name" value="enoyl_reductase_like"/>
    <property type="match status" value="1"/>
</dbReference>